<evidence type="ECO:0000313" key="2">
    <source>
        <dbReference type="Proteomes" id="UP000002019"/>
    </source>
</evidence>
<dbReference type="EMBL" id="CU466930">
    <property type="protein sequence ID" value="CAO81442.1"/>
    <property type="molecule type" value="Genomic_DNA"/>
</dbReference>
<dbReference type="Pfam" id="PF05258">
    <property type="entry name" value="DciA"/>
    <property type="match status" value="1"/>
</dbReference>
<dbReference type="PANTHER" id="PTHR36456">
    <property type="entry name" value="UPF0232 PROTEIN SCO3875"/>
    <property type="match status" value="1"/>
</dbReference>
<proteinExistence type="predicted"/>
<organism evidence="1 2">
    <name type="scientific">Cloacimonas acidaminovorans (strain Evry)</name>
    <dbReference type="NCBI Taxonomy" id="459349"/>
    <lineage>
        <taxon>Bacteria</taxon>
        <taxon>Pseudomonadati</taxon>
        <taxon>Candidatus Cloacimonadota</taxon>
        <taxon>Candidatus Cloacimonadia</taxon>
        <taxon>Candidatus Cloacimonadales</taxon>
        <taxon>Candidatus Cloacimonadaceae</taxon>
        <taxon>Candidatus Cloacimonas</taxon>
    </lineage>
</organism>
<dbReference type="STRING" id="459349.CLOAM1604"/>
<evidence type="ECO:0008006" key="3">
    <source>
        <dbReference type="Google" id="ProtNLM"/>
    </source>
</evidence>
<sequence length="111" mass="12905">MESFILAMAFSSFSRLSENLIYRLGGDKYRSFIHIYLSWSKIVGEILASQSHPVKVENGVLFVAVQNNTWMQELILIKDDIIAKYKSIYEEEIADIVFLISSPKRKCKRRK</sequence>
<gene>
    <name evidence="1" type="ordered locus">CLOAM1604</name>
</gene>
<keyword evidence="2" id="KW-1185">Reference proteome</keyword>
<dbReference type="InterPro" id="IPR007922">
    <property type="entry name" value="DciA-like"/>
</dbReference>
<dbReference type="AlphaFoldDB" id="B0VJR4"/>
<dbReference type="PANTHER" id="PTHR36456:SF1">
    <property type="entry name" value="UPF0232 PROTEIN SCO3875"/>
    <property type="match status" value="1"/>
</dbReference>
<dbReference type="KEGG" id="caci:CLOAM1604"/>
<name>B0VJR4_CLOAI</name>
<dbReference type="eggNOG" id="COG5512">
    <property type="taxonomic scope" value="Bacteria"/>
</dbReference>
<reference evidence="1 2" key="1">
    <citation type="journal article" date="2008" name="J. Bacteriol.">
        <title>'Candidatus Cloacamonas acidaminovorans': genome sequence reconstruction provides a first glimpse of a new bacterial division.</title>
        <authorList>
            <person name="Pelletier E."/>
            <person name="Kreimeyer A."/>
            <person name="Bocs S."/>
            <person name="Rouy Z."/>
            <person name="Gyapay G."/>
            <person name="Chouari R."/>
            <person name="Riviere D."/>
            <person name="Ganesan A."/>
            <person name="Daegelen P."/>
            <person name="Sghir A."/>
            <person name="Cohen G.N."/>
            <person name="Medigue C."/>
            <person name="Weissenbach J."/>
            <person name="Le Paslier D."/>
        </authorList>
    </citation>
    <scope>NUCLEOTIDE SEQUENCE [LARGE SCALE GENOMIC DNA]</scope>
    <source>
        <strain evidence="2">Evry</strain>
    </source>
</reference>
<dbReference type="Proteomes" id="UP000002019">
    <property type="component" value="Chromosome"/>
</dbReference>
<evidence type="ECO:0000313" key="1">
    <source>
        <dbReference type="EMBL" id="CAO81442.1"/>
    </source>
</evidence>
<dbReference type="HOGENOM" id="CLU_2153890_0_0_0"/>
<protein>
    <recommendedName>
        <fullName evidence="3">DUF721 domain-containing protein</fullName>
    </recommendedName>
</protein>
<accession>B0VJR4</accession>